<organism evidence="1 2">
    <name type="scientific">Mucilaginibacter lappiensis</name>
    <dbReference type="NCBI Taxonomy" id="354630"/>
    <lineage>
        <taxon>Bacteria</taxon>
        <taxon>Pseudomonadati</taxon>
        <taxon>Bacteroidota</taxon>
        <taxon>Sphingobacteriia</taxon>
        <taxon>Sphingobacteriales</taxon>
        <taxon>Sphingobacteriaceae</taxon>
        <taxon>Mucilaginibacter</taxon>
    </lineage>
</organism>
<comment type="caution">
    <text evidence="1">The sequence shown here is derived from an EMBL/GenBank/DDBJ whole genome shotgun (WGS) entry which is preliminary data.</text>
</comment>
<protein>
    <submittedName>
        <fullName evidence="1">Uncharacterized protein</fullName>
    </submittedName>
</protein>
<gene>
    <name evidence="1" type="ORF">HDF22_001085</name>
</gene>
<reference evidence="1 2" key="1">
    <citation type="submission" date="2020-08" db="EMBL/GenBank/DDBJ databases">
        <title>Genomic Encyclopedia of Type Strains, Phase IV (KMG-V): Genome sequencing to study the core and pangenomes of soil and plant-associated prokaryotes.</title>
        <authorList>
            <person name="Whitman W."/>
        </authorList>
    </citation>
    <scope>NUCLEOTIDE SEQUENCE [LARGE SCALE GENOMIC DNA]</scope>
    <source>
        <strain evidence="1 2">MP601</strain>
    </source>
</reference>
<dbReference type="AlphaFoldDB" id="A0A841J718"/>
<dbReference type="Proteomes" id="UP000548326">
    <property type="component" value="Unassembled WGS sequence"/>
</dbReference>
<dbReference type="RefSeq" id="WP_183586165.1">
    <property type="nucleotide sequence ID" value="NZ_JACHCA010000003.1"/>
</dbReference>
<name>A0A841J718_9SPHI</name>
<dbReference type="EMBL" id="JACHCA010000003">
    <property type="protein sequence ID" value="MBB6126979.1"/>
    <property type="molecule type" value="Genomic_DNA"/>
</dbReference>
<proteinExistence type="predicted"/>
<sequence length="131" mass="15856">MAGRYRNARSGDEIERDWKEQDLVIKAREQQDKYVREHYLRIAAKAREERVWLFDPVVRAWYNPDEFEATFKMYIRSPEEVYARVKFKDPFEAIEEAQTKTSEFIKRVLDYAKKISSENEANKDKELKQKK</sequence>
<accession>A0A841J718</accession>
<evidence type="ECO:0000313" key="2">
    <source>
        <dbReference type="Proteomes" id="UP000548326"/>
    </source>
</evidence>
<evidence type="ECO:0000313" key="1">
    <source>
        <dbReference type="EMBL" id="MBB6126979.1"/>
    </source>
</evidence>